<name>A0A2P2QRW2_RHIMU</name>
<dbReference type="EMBL" id="GGEC01089262">
    <property type="protein sequence ID" value="MBX69746.1"/>
    <property type="molecule type" value="Transcribed_RNA"/>
</dbReference>
<organism evidence="1">
    <name type="scientific">Rhizophora mucronata</name>
    <name type="common">Asiatic mangrove</name>
    <dbReference type="NCBI Taxonomy" id="61149"/>
    <lineage>
        <taxon>Eukaryota</taxon>
        <taxon>Viridiplantae</taxon>
        <taxon>Streptophyta</taxon>
        <taxon>Embryophyta</taxon>
        <taxon>Tracheophyta</taxon>
        <taxon>Spermatophyta</taxon>
        <taxon>Magnoliopsida</taxon>
        <taxon>eudicotyledons</taxon>
        <taxon>Gunneridae</taxon>
        <taxon>Pentapetalae</taxon>
        <taxon>rosids</taxon>
        <taxon>fabids</taxon>
        <taxon>Malpighiales</taxon>
        <taxon>Rhizophoraceae</taxon>
        <taxon>Rhizophora</taxon>
    </lineage>
</organism>
<proteinExistence type="predicted"/>
<sequence>MGMGVYSIFVFGGCLCKAKRRGKKMERKMGVHEDNVCVFYYHFKPFFYPKKESILFFLGNMTWDYPT</sequence>
<protein>
    <submittedName>
        <fullName evidence="1">Uncharacterized protein</fullName>
    </submittedName>
</protein>
<evidence type="ECO:0000313" key="1">
    <source>
        <dbReference type="EMBL" id="MBX69746.1"/>
    </source>
</evidence>
<reference evidence="1" key="1">
    <citation type="submission" date="2018-02" db="EMBL/GenBank/DDBJ databases">
        <title>Rhizophora mucronata_Transcriptome.</title>
        <authorList>
            <person name="Meera S.P."/>
            <person name="Sreeshan A."/>
            <person name="Augustine A."/>
        </authorList>
    </citation>
    <scope>NUCLEOTIDE SEQUENCE</scope>
    <source>
        <tissue evidence="1">Leaf</tissue>
    </source>
</reference>
<accession>A0A2P2QRW2</accession>
<dbReference type="AlphaFoldDB" id="A0A2P2QRW2"/>